<evidence type="ECO:0000256" key="1">
    <source>
        <dbReference type="SAM" id="MobiDB-lite"/>
    </source>
</evidence>
<name>A0A5J9TVL8_9POAL</name>
<dbReference type="PANTHER" id="PTHR33086">
    <property type="entry name" value="OS05G0468200 PROTEIN-RELATED"/>
    <property type="match status" value="1"/>
</dbReference>
<dbReference type="Gramene" id="TVU15394">
    <property type="protein sequence ID" value="TVU15394"/>
    <property type="gene ID" value="EJB05_38913"/>
</dbReference>
<feature type="region of interest" description="Disordered" evidence="1">
    <location>
        <begin position="360"/>
        <end position="421"/>
    </location>
</feature>
<feature type="compositionally biased region" description="Basic and acidic residues" evidence="1">
    <location>
        <begin position="378"/>
        <end position="415"/>
    </location>
</feature>
<dbReference type="OrthoDB" id="582405at2759"/>
<protein>
    <recommendedName>
        <fullName evidence="2">DUF1618 domain-containing protein</fullName>
    </recommendedName>
</protein>
<proteinExistence type="predicted"/>
<comment type="caution">
    <text evidence="3">The sequence shown here is derived from an EMBL/GenBank/DDBJ whole genome shotgun (WGS) entry which is preliminary data.</text>
</comment>
<dbReference type="EMBL" id="RWGY01000031">
    <property type="protein sequence ID" value="TVU15394.1"/>
    <property type="molecule type" value="Genomic_DNA"/>
</dbReference>
<dbReference type="AlphaFoldDB" id="A0A5J9TVL8"/>
<dbReference type="InterPro" id="IPR011676">
    <property type="entry name" value="DUF1618"/>
</dbReference>
<reference evidence="3 4" key="1">
    <citation type="journal article" date="2019" name="Sci. Rep.">
        <title>A high-quality genome of Eragrostis curvula grass provides insights into Poaceae evolution and supports new strategies to enhance forage quality.</title>
        <authorList>
            <person name="Carballo J."/>
            <person name="Santos B.A.C.M."/>
            <person name="Zappacosta D."/>
            <person name="Garbus I."/>
            <person name="Selva J.P."/>
            <person name="Gallo C.A."/>
            <person name="Diaz A."/>
            <person name="Albertini E."/>
            <person name="Caccamo M."/>
            <person name="Echenique V."/>
        </authorList>
    </citation>
    <scope>NUCLEOTIDE SEQUENCE [LARGE SCALE GENOMIC DNA]</scope>
    <source>
        <strain evidence="4">cv. Victoria</strain>
        <tissue evidence="3">Leaf</tissue>
    </source>
</reference>
<dbReference type="Proteomes" id="UP000324897">
    <property type="component" value="Unassembled WGS sequence"/>
</dbReference>
<gene>
    <name evidence="3" type="ORF">EJB05_38913</name>
</gene>
<dbReference type="Pfam" id="PF07762">
    <property type="entry name" value="DUF1618"/>
    <property type="match status" value="1"/>
</dbReference>
<evidence type="ECO:0000259" key="2">
    <source>
        <dbReference type="Pfam" id="PF07762"/>
    </source>
</evidence>
<organism evidence="3 4">
    <name type="scientific">Eragrostis curvula</name>
    <name type="common">weeping love grass</name>
    <dbReference type="NCBI Taxonomy" id="38414"/>
    <lineage>
        <taxon>Eukaryota</taxon>
        <taxon>Viridiplantae</taxon>
        <taxon>Streptophyta</taxon>
        <taxon>Embryophyta</taxon>
        <taxon>Tracheophyta</taxon>
        <taxon>Spermatophyta</taxon>
        <taxon>Magnoliopsida</taxon>
        <taxon>Liliopsida</taxon>
        <taxon>Poales</taxon>
        <taxon>Poaceae</taxon>
        <taxon>PACMAD clade</taxon>
        <taxon>Chloridoideae</taxon>
        <taxon>Eragrostideae</taxon>
        <taxon>Eragrostidinae</taxon>
        <taxon>Eragrostis</taxon>
    </lineage>
</organism>
<dbReference type="PANTHER" id="PTHR33086:SF62">
    <property type="entry name" value="OS01G0182100 PROTEIN"/>
    <property type="match status" value="1"/>
</dbReference>
<evidence type="ECO:0000313" key="3">
    <source>
        <dbReference type="EMBL" id="TVU15394.1"/>
    </source>
</evidence>
<sequence length="421" mass="46596">MKTDPQVSEPPVISHLSMVRQVGAGVGARLLAGGTISGTDKSLVVLYAGKVSLCSSSGCYLVYDASDNSLAAIPQLPDRHTFRGLGGWPAILSLSEGSYVVAELVEAKSRFPNAELFLWRSLGTPNQEGQWIRRAVRLPPQEFSRGHRFRIDMAFTFTEFRVCWVDLFKGVLVCNLMESPEPTFTFVPSPIGCSIELERRVIPGPQQFRTMGCVRGTIKFVALDGFNERHSPQENIMIRTWTLSPDLKEWAEGTPLRVGDLWASESFLQSGLPRLGLTYPVISFDEPDVVYFVLNEIDRVDAFNRFGDVSGVRLVCKALYVLGLDTVQQKVLCHTKVIPDNLSPIFPGLLASEFSAHLQRSKDHQGELEASEPGGNQKEMKHASEEGGSEKQMKHASGEGGSEKQMKHANEEGGSRKRMKR</sequence>
<accession>A0A5J9TVL8</accession>
<feature type="domain" description="DUF1618" evidence="2">
    <location>
        <begin position="164"/>
        <end position="291"/>
    </location>
</feature>
<evidence type="ECO:0000313" key="4">
    <source>
        <dbReference type="Proteomes" id="UP000324897"/>
    </source>
</evidence>
<keyword evidence="4" id="KW-1185">Reference proteome</keyword>